<dbReference type="AlphaFoldDB" id="A0A2K4ZPI5"/>
<proteinExistence type="predicted"/>
<sequence length="46" mass="5014">MPKGSVGLAEQLAVTLKSTKVDINLYTTIAMQIKHKNMGKTEIVVI</sequence>
<reference evidence="1 2" key="1">
    <citation type="submission" date="2018-01" db="EMBL/GenBank/DDBJ databases">
        <authorList>
            <person name="Gaut B.S."/>
            <person name="Morton B.R."/>
            <person name="Clegg M.T."/>
            <person name="Duvall M.R."/>
        </authorList>
    </citation>
    <scope>NUCLEOTIDE SEQUENCE [LARGE SCALE GENOMIC DNA]</scope>
    <source>
        <strain evidence="1">GP69</strain>
    </source>
</reference>
<dbReference type="Proteomes" id="UP000236311">
    <property type="component" value="Unassembled WGS sequence"/>
</dbReference>
<accession>A0A2K4ZPI5</accession>
<evidence type="ECO:0000313" key="2">
    <source>
        <dbReference type="Proteomes" id="UP000236311"/>
    </source>
</evidence>
<protein>
    <submittedName>
        <fullName evidence="1">Uncharacterized protein</fullName>
    </submittedName>
</protein>
<keyword evidence="2" id="KW-1185">Reference proteome</keyword>
<gene>
    <name evidence="1" type="ORF">AMURIS_05163</name>
</gene>
<organism evidence="1 2">
    <name type="scientific">Acetatifactor muris</name>
    <dbReference type="NCBI Taxonomy" id="879566"/>
    <lineage>
        <taxon>Bacteria</taxon>
        <taxon>Bacillati</taxon>
        <taxon>Bacillota</taxon>
        <taxon>Clostridia</taxon>
        <taxon>Lachnospirales</taxon>
        <taxon>Lachnospiraceae</taxon>
        <taxon>Acetatifactor</taxon>
    </lineage>
</organism>
<name>A0A2K4ZPI5_9FIRM</name>
<evidence type="ECO:0000313" key="1">
    <source>
        <dbReference type="EMBL" id="SOY32404.1"/>
    </source>
</evidence>
<dbReference type="EMBL" id="OFSM01000049">
    <property type="protein sequence ID" value="SOY32404.1"/>
    <property type="molecule type" value="Genomic_DNA"/>
</dbReference>